<evidence type="ECO:0000259" key="3">
    <source>
        <dbReference type="PROSITE" id="PS50930"/>
    </source>
</evidence>
<dbReference type="RefSeq" id="WP_071062192.1">
    <property type="nucleotide sequence ID" value="NZ_MKIE01000003.1"/>
</dbReference>
<dbReference type="OrthoDB" id="1701771at2"/>
<dbReference type="SMART" id="SM00850">
    <property type="entry name" value="LytTR"/>
    <property type="match status" value="1"/>
</dbReference>
<dbReference type="Gene3D" id="3.40.50.2300">
    <property type="match status" value="1"/>
</dbReference>
<dbReference type="PANTHER" id="PTHR37299">
    <property type="entry name" value="TRANSCRIPTIONAL REGULATOR-RELATED"/>
    <property type="match status" value="1"/>
</dbReference>
<dbReference type="STRING" id="39480.EUAN_09400"/>
<dbReference type="Proteomes" id="UP000180254">
    <property type="component" value="Unassembled WGS sequence"/>
</dbReference>
<feature type="modified residue" description="4-aspartylphosphate" evidence="1">
    <location>
        <position position="54"/>
    </location>
</feature>
<dbReference type="Pfam" id="PF00072">
    <property type="entry name" value="Response_reg"/>
    <property type="match status" value="1"/>
</dbReference>
<dbReference type="CDD" id="cd00156">
    <property type="entry name" value="REC"/>
    <property type="match status" value="1"/>
</dbReference>
<evidence type="ECO:0000313" key="4">
    <source>
        <dbReference type="EMBL" id="OHW62377.1"/>
    </source>
</evidence>
<dbReference type="PROSITE" id="PS50930">
    <property type="entry name" value="HTH_LYTTR"/>
    <property type="match status" value="1"/>
</dbReference>
<dbReference type="GO" id="GO:0000156">
    <property type="term" value="F:phosphorelay response regulator activity"/>
    <property type="evidence" value="ECO:0007669"/>
    <property type="project" value="InterPro"/>
</dbReference>
<organism evidence="4 5">
    <name type="scientific">Andreesenia angusta</name>
    <dbReference type="NCBI Taxonomy" id="39480"/>
    <lineage>
        <taxon>Bacteria</taxon>
        <taxon>Bacillati</taxon>
        <taxon>Bacillota</taxon>
        <taxon>Tissierellia</taxon>
        <taxon>Tissierellales</taxon>
        <taxon>Gottschalkiaceae</taxon>
        <taxon>Andreesenia</taxon>
    </lineage>
</organism>
<sequence length="236" mass="27791">MGNILVVEDNETIANGLVNIIRSINDGLNVKTTGYAEEAIRYAGEVKWDVFLLDIQLKDYSGIELAKKLREVEKYKLTPIVFITSIPNEELNAFRKIHCYDYIIKPFKEAVVKETLKTIIEYGIREIQADDVIKIKKKFYSNMIKQKEIIYIEARLKDLEIVTVKERLNVKDYSLKKLFEELNGDFLQCHRSYVLNKSYLEHIDHIKNEIKLRELEQAIPIGRTYKKRLMEDISWE</sequence>
<dbReference type="PANTHER" id="PTHR37299:SF1">
    <property type="entry name" value="STAGE 0 SPORULATION PROTEIN A HOMOLOG"/>
    <property type="match status" value="1"/>
</dbReference>
<dbReference type="GO" id="GO:0003677">
    <property type="term" value="F:DNA binding"/>
    <property type="evidence" value="ECO:0007669"/>
    <property type="project" value="InterPro"/>
</dbReference>
<dbReference type="PROSITE" id="PS50110">
    <property type="entry name" value="RESPONSE_REGULATORY"/>
    <property type="match status" value="1"/>
</dbReference>
<dbReference type="InterPro" id="IPR001789">
    <property type="entry name" value="Sig_transdc_resp-reg_receiver"/>
</dbReference>
<name>A0A1S1V892_9FIRM</name>
<keyword evidence="1" id="KW-0597">Phosphoprotein</keyword>
<evidence type="ECO:0000313" key="5">
    <source>
        <dbReference type="Proteomes" id="UP000180254"/>
    </source>
</evidence>
<dbReference type="InterPro" id="IPR007492">
    <property type="entry name" value="LytTR_DNA-bd_dom"/>
</dbReference>
<dbReference type="Gene3D" id="2.40.50.1020">
    <property type="entry name" value="LytTr DNA-binding domain"/>
    <property type="match status" value="1"/>
</dbReference>
<protein>
    <submittedName>
        <fullName evidence="4">Transcriptional regulatory protein YehT</fullName>
    </submittedName>
</protein>
<accession>A0A1S1V892</accession>
<proteinExistence type="predicted"/>
<gene>
    <name evidence="4" type="primary">yehT</name>
    <name evidence="4" type="ORF">EUAN_09400</name>
</gene>
<dbReference type="SUPFAM" id="SSF52172">
    <property type="entry name" value="CheY-like"/>
    <property type="match status" value="1"/>
</dbReference>
<feature type="domain" description="HTH LytTR-type" evidence="3">
    <location>
        <begin position="133"/>
        <end position="235"/>
    </location>
</feature>
<comment type="caution">
    <text evidence="4">The sequence shown here is derived from an EMBL/GenBank/DDBJ whole genome shotgun (WGS) entry which is preliminary data.</text>
</comment>
<evidence type="ECO:0000256" key="1">
    <source>
        <dbReference type="PROSITE-ProRule" id="PRU00169"/>
    </source>
</evidence>
<dbReference type="Pfam" id="PF04397">
    <property type="entry name" value="LytTR"/>
    <property type="match status" value="1"/>
</dbReference>
<dbReference type="SMART" id="SM00448">
    <property type="entry name" value="REC"/>
    <property type="match status" value="1"/>
</dbReference>
<dbReference type="InterPro" id="IPR011006">
    <property type="entry name" value="CheY-like_superfamily"/>
</dbReference>
<dbReference type="InterPro" id="IPR046947">
    <property type="entry name" value="LytR-like"/>
</dbReference>
<dbReference type="AlphaFoldDB" id="A0A1S1V892"/>
<feature type="domain" description="Response regulatory" evidence="2">
    <location>
        <begin position="3"/>
        <end position="120"/>
    </location>
</feature>
<reference evidence="4 5" key="1">
    <citation type="submission" date="2016-09" db="EMBL/GenBank/DDBJ databases">
        <title>Genome sequence of Eubacterium angustum.</title>
        <authorList>
            <person name="Poehlein A."/>
            <person name="Daniel R."/>
        </authorList>
    </citation>
    <scope>NUCLEOTIDE SEQUENCE [LARGE SCALE GENOMIC DNA]</scope>
    <source>
        <strain evidence="4 5">DSM 1989</strain>
    </source>
</reference>
<keyword evidence="5" id="KW-1185">Reference proteome</keyword>
<evidence type="ECO:0000259" key="2">
    <source>
        <dbReference type="PROSITE" id="PS50110"/>
    </source>
</evidence>
<dbReference type="EMBL" id="MKIE01000003">
    <property type="protein sequence ID" value="OHW62377.1"/>
    <property type="molecule type" value="Genomic_DNA"/>
</dbReference>